<protein>
    <submittedName>
        <fullName evidence="2">12182_t:CDS:1</fullName>
    </submittedName>
</protein>
<reference evidence="2" key="1">
    <citation type="submission" date="2021-06" db="EMBL/GenBank/DDBJ databases">
        <authorList>
            <person name="Kallberg Y."/>
            <person name="Tangrot J."/>
            <person name="Rosling A."/>
        </authorList>
    </citation>
    <scope>NUCLEOTIDE SEQUENCE</scope>
    <source>
        <strain evidence="2">IN212</strain>
    </source>
</reference>
<sequence>AYNPLTTRYVTSEIACSYDAESSRHIGVQKALESRAILSVCGELYKGNNMVQILTSEIEWNYTYSTNKGNVFLENTSNSNKKRNQHLMSYEDRYQNKKPKVQQTKVIVNENNEHSEEQNPTNESENKTPKENDDNINSKSNMLKSAMKKTMKK</sequence>
<dbReference type="OrthoDB" id="2446214at2759"/>
<name>A0A9N9G9A8_9GLOM</name>
<evidence type="ECO:0000313" key="3">
    <source>
        <dbReference type="Proteomes" id="UP000789396"/>
    </source>
</evidence>
<feature type="region of interest" description="Disordered" evidence="1">
    <location>
        <begin position="74"/>
        <end position="153"/>
    </location>
</feature>
<feature type="compositionally biased region" description="Basic and acidic residues" evidence="1">
    <location>
        <begin position="124"/>
        <end position="133"/>
    </location>
</feature>
<feature type="non-terminal residue" evidence="2">
    <location>
        <position position="1"/>
    </location>
</feature>
<comment type="caution">
    <text evidence="2">The sequence shown here is derived from an EMBL/GenBank/DDBJ whole genome shotgun (WGS) entry which is preliminary data.</text>
</comment>
<dbReference type="AlphaFoldDB" id="A0A9N9G9A8"/>
<dbReference type="Proteomes" id="UP000789396">
    <property type="component" value="Unassembled WGS sequence"/>
</dbReference>
<organism evidence="2 3">
    <name type="scientific">Racocetra fulgida</name>
    <dbReference type="NCBI Taxonomy" id="60492"/>
    <lineage>
        <taxon>Eukaryota</taxon>
        <taxon>Fungi</taxon>
        <taxon>Fungi incertae sedis</taxon>
        <taxon>Mucoromycota</taxon>
        <taxon>Glomeromycotina</taxon>
        <taxon>Glomeromycetes</taxon>
        <taxon>Diversisporales</taxon>
        <taxon>Gigasporaceae</taxon>
        <taxon>Racocetra</taxon>
    </lineage>
</organism>
<accession>A0A9N9G9A8</accession>
<dbReference type="EMBL" id="CAJVPZ010007773">
    <property type="protein sequence ID" value="CAG8590352.1"/>
    <property type="molecule type" value="Genomic_DNA"/>
</dbReference>
<gene>
    <name evidence="2" type="ORF">RFULGI_LOCUS6204</name>
</gene>
<feature type="compositionally biased region" description="Polar residues" evidence="1">
    <location>
        <begin position="101"/>
        <end position="110"/>
    </location>
</feature>
<evidence type="ECO:0000313" key="2">
    <source>
        <dbReference type="EMBL" id="CAG8590352.1"/>
    </source>
</evidence>
<keyword evidence="3" id="KW-1185">Reference proteome</keyword>
<evidence type="ECO:0000256" key="1">
    <source>
        <dbReference type="SAM" id="MobiDB-lite"/>
    </source>
</evidence>
<proteinExistence type="predicted"/>